<dbReference type="AlphaFoldDB" id="A0A8I1L041"/>
<gene>
    <name evidence="2" type="ORF">JDA50_10020</name>
</gene>
<keyword evidence="1" id="KW-0812">Transmembrane</keyword>
<accession>A0A8I1L041</accession>
<organism evidence="2 3">
    <name type="scientific">Acinetobacter pittii</name>
    <name type="common">Acinetobacter genomosp. 3</name>
    <dbReference type="NCBI Taxonomy" id="48296"/>
    <lineage>
        <taxon>Bacteria</taxon>
        <taxon>Pseudomonadati</taxon>
        <taxon>Pseudomonadota</taxon>
        <taxon>Gammaproteobacteria</taxon>
        <taxon>Moraxellales</taxon>
        <taxon>Moraxellaceae</taxon>
        <taxon>Acinetobacter</taxon>
        <taxon>Acinetobacter calcoaceticus/baumannii complex</taxon>
    </lineage>
</organism>
<proteinExistence type="predicted"/>
<protein>
    <submittedName>
        <fullName evidence="2">Uncharacterized protein</fullName>
    </submittedName>
</protein>
<keyword evidence="1" id="KW-0472">Membrane</keyword>
<name>A0A8I1L041_ACIPI</name>
<sequence length="163" mass="19274">MKVKTVFQVLFFLIIFFQIKILKKTLKASQNLGILYLLAYHFTEEIEHCDIAVDIYQEISGNSLWNKKNIEDEILNLENLDREPLVAAIYCAKKLNINLEYNNLINSPFIKLTRNQQIKSITQNFNLNSPEILEKRKKIIYQWDNEWEPILRAEIESQISLTI</sequence>
<comment type="caution">
    <text evidence="2">The sequence shown here is derived from an EMBL/GenBank/DDBJ whole genome shotgun (WGS) entry which is preliminary data.</text>
</comment>
<keyword evidence="1" id="KW-1133">Transmembrane helix</keyword>
<reference evidence="2" key="1">
    <citation type="submission" date="2020-12" db="EMBL/GenBank/DDBJ databases">
        <authorList>
            <person name="Chopjitt P."/>
        </authorList>
    </citation>
    <scope>NUCLEOTIDE SEQUENCE</scope>
    <source>
        <strain evidence="2">AP1</strain>
    </source>
</reference>
<evidence type="ECO:0000313" key="3">
    <source>
        <dbReference type="Proteomes" id="UP000660083"/>
    </source>
</evidence>
<dbReference type="Proteomes" id="UP000660083">
    <property type="component" value="Unassembled WGS sequence"/>
</dbReference>
<evidence type="ECO:0000256" key="1">
    <source>
        <dbReference type="SAM" id="Phobius"/>
    </source>
</evidence>
<feature type="transmembrane region" description="Helical" evidence="1">
    <location>
        <begin position="6"/>
        <end position="22"/>
    </location>
</feature>
<dbReference type="RefSeq" id="WP_200005271.1">
    <property type="nucleotide sequence ID" value="NZ_CP139262.1"/>
</dbReference>
<dbReference type="EMBL" id="JAEFCT010000007">
    <property type="protein sequence ID" value="MBK1444763.1"/>
    <property type="molecule type" value="Genomic_DNA"/>
</dbReference>
<evidence type="ECO:0000313" key="2">
    <source>
        <dbReference type="EMBL" id="MBK1444763.1"/>
    </source>
</evidence>